<evidence type="ECO:0008006" key="3">
    <source>
        <dbReference type="Google" id="ProtNLM"/>
    </source>
</evidence>
<protein>
    <recommendedName>
        <fullName evidence="3">Phosphodiesterase</fullName>
    </recommendedName>
</protein>
<accession>A0A0S7XT94</accession>
<dbReference type="Gene3D" id="3.40.720.10">
    <property type="entry name" value="Alkaline Phosphatase, subunit A"/>
    <property type="match status" value="1"/>
</dbReference>
<gene>
    <name evidence="1" type="ORF">AMJ44_09860</name>
</gene>
<dbReference type="AlphaFoldDB" id="A0A0S7XT94"/>
<reference evidence="1 2" key="1">
    <citation type="journal article" date="2015" name="Microbiome">
        <title>Genomic resolution of linkages in carbon, nitrogen, and sulfur cycling among widespread estuary sediment bacteria.</title>
        <authorList>
            <person name="Baker B.J."/>
            <person name="Lazar C.S."/>
            <person name="Teske A.P."/>
            <person name="Dick G.J."/>
        </authorList>
    </citation>
    <scope>NUCLEOTIDE SEQUENCE [LARGE SCALE GENOMIC DNA]</scope>
    <source>
        <strain evidence="1">DG_54_3</strain>
    </source>
</reference>
<evidence type="ECO:0000313" key="2">
    <source>
        <dbReference type="Proteomes" id="UP000051861"/>
    </source>
</evidence>
<evidence type="ECO:0000313" key="1">
    <source>
        <dbReference type="EMBL" id="KPJ65572.1"/>
    </source>
</evidence>
<dbReference type="EMBL" id="LIZX01000110">
    <property type="protein sequence ID" value="KPJ65572.1"/>
    <property type="molecule type" value="Genomic_DNA"/>
</dbReference>
<dbReference type="SUPFAM" id="SSF53649">
    <property type="entry name" value="Alkaline phosphatase-like"/>
    <property type="match status" value="1"/>
</dbReference>
<dbReference type="Proteomes" id="UP000051861">
    <property type="component" value="Unassembled WGS sequence"/>
</dbReference>
<dbReference type="InterPro" id="IPR017850">
    <property type="entry name" value="Alkaline_phosphatase_core_sf"/>
</dbReference>
<dbReference type="PANTHER" id="PTHR10151">
    <property type="entry name" value="ECTONUCLEOTIDE PYROPHOSPHATASE/PHOSPHODIESTERASE"/>
    <property type="match status" value="1"/>
</dbReference>
<dbReference type="InterPro" id="IPR002591">
    <property type="entry name" value="Phosphodiest/P_Trfase"/>
</dbReference>
<dbReference type="Pfam" id="PF01663">
    <property type="entry name" value="Phosphodiest"/>
    <property type="match status" value="1"/>
</dbReference>
<organism evidence="1 2">
    <name type="scientific">candidate division WOR-1 bacterium DG_54_3</name>
    <dbReference type="NCBI Taxonomy" id="1703775"/>
    <lineage>
        <taxon>Bacteria</taxon>
        <taxon>Bacillati</taxon>
        <taxon>Saganbacteria</taxon>
    </lineage>
</organism>
<sequence>MRQFRHCIIFLIDGARPDVMEKMMKRGDLPNIHRYLLEPGSYTKAVTAFPSTTGPAYAPILTGCYPGTVDVPGIRWFDKEESSRKKLSLRRQRSYMGPEAPFFNSDLKKDKLTLFEIFKNSINIFNPLTRGINPANNLTRFSKTLYYLLVHLTSAWQIVDYATYRYLFRAISRKPEFVFALFPAVDCLSHFSHPFSKTVLNTYLKIDKFIGKTIQHLKREKILDQTLLILTSDHGLTATHTHVDLIDFLDKRGYRALHYPRITRNQTKAAVMVSGNSMAHIYLKNHHDWGKRIYSDELEKNHARLLSDLIGLPEVALVATALEDGSVQVYHNDGKARIRDLGGNIEYSVEGEDPFGYNGLPQRLNHYTSLEHTFDSDYPDALIQLIQIFKSRRSGDIILSAQKGFDLRARFEWPKHRASHGSLHREHMLIPLFINTKIQSRKIRTADIFPSILELMGRENTNEIDGKSFV</sequence>
<comment type="caution">
    <text evidence="1">The sequence shown here is derived from an EMBL/GenBank/DDBJ whole genome shotgun (WGS) entry which is preliminary data.</text>
</comment>
<proteinExistence type="predicted"/>
<name>A0A0S7XT94_UNCSA</name>
<dbReference type="PANTHER" id="PTHR10151:SF120">
    <property type="entry name" value="BIS(5'-ADENOSYL)-TRIPHOSPHATASE"/>
    <property type="match status" value="1"/>
</dbReference>
<dbReference type="GO" id="GO:0016787">
    <property type="term" value="F:hydrolase activity"/>
    <property type="evidence" value="ECO:0007669"/>
    <property type="project" value="UniProtKB-ARBA"/>
</dbReference>